<evidence type="ECO:0000313" key="2">
    <source>
        <dbReference type="EMBL" id="PSR94970.1"/>
    </source>
</evidence>
<keyword evidence="3" id="KW-1185">Reference proteome</keyword>
<name>A0A2R6PQA7_ACTCC</name>
<dbReference type="InParanoid" id="A0A2R6PQA7"/>
<comment type="caution">
    <text evidence="2">The sequence shown here is derived from an EMBL/GenBank/DDBJ whole genome shotgun (WGS) entry which is preliminary data.</text>
</comment>
<sequence length="118" mass="13104">GIRSTVTRPARFHPILMESLGGIGGTTTGRRPREEEEKGRIVIGLICDLLAREKEVKKLEAAKKAEAAKLQAQQASNTSKMVKRLKKESGEENPQDYVDLETPLIQSRKFAAKSNLLF</sequence>
<dbReference type="EMBL" id="NKQK01000023">
    <property type="protein sequence ID" value="PSR94970.1"/>
    <property type="molecule type" value="Genomic_DNA"/>
</dbReference>
<dbReference type="Gramene" id="PSR94970">
    <property type="protein sequence ID" value="PSR94970"/>
    <property type="gene ID" value="CEY00_Acc25725"/>
</dbReference>
<evidence type="ECO:0000313" key="3">
    <source>
        <dbReference type="Proteomes" id="UP000241394"/>
    </source>
</evidence>
<reference evidence="3" key="2">
    <citation type="journal article" date="2018" name="BMC Genomics">
        <title>A manually annotated Actinidia chinensis var. chinensis (kiwifruit) genome highlights the challenges associated with draft genomes and gene prediction in plants.</title>
        <authorList>
            <person name="Pilkington S.M."/>
            <person name="Crowhurst R."/>
            <person name="Hilario E."/>
            <person name="Nardozza S."/>
            <person name="Fraser L."/>
            <person name="Peng Y."/>
            <person name="Gunaseelan K."/>
            <person name="Simpson R."/>
            <person name="Tahir J."/>
            <person name="Deroles S.C."/>
            <person name="Templeton K."/>
            <person name="Luo Z."/>
            <person name="Davy M."/>
            <person name="Cheng C."/>
            <person name="McNeilage M."/>
            <person name="Scaglione D."/>
            <person name="Liu Y."/>
            <person name="Zhang Q."/>
            <person name="Datson P."/>
            <person name="De Silva N."/>
            <person name="Gardiner S.E."/>
            <person name="Bassett H."/>
            <person name="Chagne D."/>
            <person name="McCallum J."/>
            <person name="Dzierzon H."/>
            <person name="Deng C."/>
            <person name="Wang Y.Y."/>
            <person name="Barron L."/>
            <person name="Manako K."/>
            <person name="Bowen J."/>
            <person name="Foster T.M."/>
            <person name="Erridge Z.A."/>
            <person name="Tiffin H."/>
            <person name="Waite C.N."/>
            <person name="Davies K.M."/>
            <person name="Grierson E.P."/>
            <person name="Laing W.A."/>
            <person name="Kirk R."/>
            <person name="Chen X."/>
            <person name="Wood M."/>
            <person name="Montefiori M."/>
            <person name="Brummell D.A."/>
            <person name="Schwinn K.E."/>
            <person name="Catanach A."/>
            <person name="Fullerton C."/>
            <person name="Li D."/>
            <person name="Meiyalaghan S."/>
            <person name="Nieuwenhuizen N."/>
            <person name="Read N."/>
            <person name="Prakash R."/>
            <person name="Hunter D."/>
            <person name="Zhang H."/>
            <person name="McKenzie M."/>
            <person name="Knabel M."/>
            <person name="Harris A."/>
            <person name="Allan A.C."/>
            <person name="Gleave A."/>
            <person name="Chen A."/>
            <person name="Janssen B.J."/>
            <person name="Plunkett B."/>
            <person name="Ampomah-Dwamena C."/>
            <person name="Voogd C."/>
            <person name="Leif D."/>
            <person name="Lafferty D."/>
            <person name="Souleyre E.J.F."/>
            <person name="Varkonyi-Gasic E."/>
            <person name="Gambi F."/>
            <person name="Hanley J."/>
            <person name="Yao J.L."/>
            <person name="Cheung J."/>
            <person name="David K.M."/>
            <person name="Warren B."/>
            <person name="Marsh K."/>
            <person name="Snowden K.C."/>
            <person name="Lin-Wang K."/>
            <person name="Brian L."/>
            <person name="Martinez-Sanchez M."/>
            <person name="Wang M."/>
            <person name="Ileperuma N."/>
            <person name="Macnee N."/>
            <person name="Campin R."/>
            <person name="McAtee P."/>
            <person name="Drummond R.S.M."/>
            <person name="Espley R.V."/>
            <person name="Ireland H.S."/>
            <person name="Wu R."/>
            <person name="Atkinson R.G."/>
            <person name="Karunairetnam S."/>
            <person name="Bulley S."/>
            <person name="Chunkath S."/>
            <person name="Hanley Z."/>
            <person name="Storey R."/>
            <person name="Thrimawithana A.H."/>
            <person name="Thomson S."/>
            <person name="David C."/>
            <person name="Testolin R."/>
            <person name="Huang H."/>
            <person name="Hellens R.P."/>
            <person name="Schaffer R.J."/>
        </authorList>
    </citation>
    <scope>NUCLEOTIDE SEQUENCE [LARGE SCALE GENOMIC DNA]</scope>
    <source>
        <strain evidence="3">cv. Red5</strain>
    </source>
</reference>
<dbReference type="Proteomes" id="UP000241394">
    <property type="component" value="Chromosome LG23"/>
</dbReference>
<dbReference type="GO" id="GO:0016874">
    <property type="term" value="F:ligase activity"/>
    <property type="evidence" value="ECO:0007669"/>
    <property type="project" value="UniProtKB-KW"/>
</dbReference>
<feature type="non-terminal residue" evidence="2">
    <location>
        <position position="1"/>
    </location>
</feature>
<keyword evidence="2" id="KW-0436">Ligase</keyword>
<gene>
    <name evidence="2" type="ORF">CEY00_Acc25725</name>
</gene>
<proteinExistence type="predicted"/>
<reference evidence="2 3" key="1">
    <citation type="submission" date="2017-07" db="EMBL/GenBank/DDBJ databases">
        <title>An improved, manually edited Actinidia chinensis var. chinensis (kiwifruit) genome highlights the challenges associated with draft genomes and gene prediction in plants.</title>
        <authorList>
            <person name="Pilkington S."/>
            <person name="Crowhurst R."/>
            <person name="Hilario E."/>
            <person name="Nardozza S."/>
            <person name="Fraser L."/>
            <person name="Peng Y."/>
            <person name="Gunaseelan K."/>
            <person name="Simpson R."/>
            <person name="Tahir J."/>
            <person name="Deroles S."/>
            <person name="Templeton K."/>
            <person name="Luo Z."/>
            <person name="Davy M."/>
            <person name="Cheng C."/>
            <person name="Mcneilage M."/>
            <person name="Scaglione D."/>
            <person name="Liu Y."/>
            <person name="Zhang Q."/>
            <person name="Datson P."/>
            <person name="De Silva N."/>
            <person name="Gardiner S."/>
            <person name="Bassett H."/>
            <person name="Chagne D."/>
            <person name="Mccallum J."/>
            <person name="Dzierzon H."/>
            <person name="Deng C."/>
            <person name="Wang Y.-Y."/>
            <person name="Barron N."/>
            <person name="Manako K."/>
            <person name="Bowen J."/>
            <person name="Foster T."/>
            <person name="Erridge Z."/>
            <person name="Tiffin H."/>
            <person name="Waite C."/>
            <person name="Davies K."/>
            <person name="Grierson E."/>
            <person name="Laing W."/>
            <person name="Kirk R."/>
            <person name="Chen X."/>
            <person name="Wood M."/>
            <person name="Montefiori M."/>
            <person name="Brummell D."/>
            <person name="Schwinn K."/>
            <person name="Catanach A."/>
            <person name="Fullerton C."/>
            <person name="Li D."/>
            <person name="Meiyalaghan S."/>
            <person name="Nieuwenhuizen N."/>
            <person name="Read N."/>
            <person name="Prakash R."/>
            <person name="Hunter D."/>
            <person name="Zhang H."/>
            <person name="Mckenzie M."/>
            <person name="Knabel M."/>
            <person name="Harris A."/>
            <person name="Allan A."/>
            <person name="Chen A."/>
            <person name="Janssen B."/>
            <person name="Plunkett B."/>
            <person name="Dwamena C."/>
            <person name="Voogd C."/>
            <person name="Leif D."/>
            <person name="Lafferty D."/>
            <person name="Souleyre E."/>
            <person name="Varkonyi-Gasic E."/>
            <person name="Gambi F."/>
            <person name="Hanley J."/>
            <person name="Yao J.-L."/>
            <person name="Cheung J."/>
            <person name="David K."/>
            <person name="Warren B."/>
            <person name="Marsh K."/>
            <person name="Snowden K."/>
            <person name="Lin-Wang K."/>
            <person name="Brian L."/>
            <person name="Martinez-Sanchez M."/>
            <person name="Wang M."/>
            <person name="Ileperuma N."/>
            <person name="Macnee N."/>
            <person name="Campin R."/>
            <person name="Mcatee P."/>
            <person name="Drummond R."/>
            <person name="Espley R."/>
            <person name="Ireland H."/>
            <person name="Wu R."/>
            <person name="Atkinson R."/>
            <person name="Karunairetnam S."/>
            <person name="Bulley S."/>
            <person name="Chunkath S."/>
            <person name="Hanley Z."/>
            <person name="Storey R."/>
            <person name="Thrimawithana A."/>
            <person name="Thomson S."/>
            <person name="David C."/>
            <person name="Testolin R."/>
        </authorList>
    </citation>
    <scope>NUCLEOTIDE SEQUENCE [LARGE SCALE GENOMIC DNA]</scope>
    <source>
        <strain evidence="3">cv. Red5</strain>
        <tissue evidence="2">Young leaf</tissue>
    </source>
</reference>
<protein>
    <submittedName>
        <fullName evidence="2">Valine--tRNA ligase</fullName>
    </submittedName>
</protein>
<dbReference type="AlphaFoldDB" id="A0A2R6PQA7"/>
<feature type="region of interest" description="Disordered" evidence="1">
    <location>
        <begin position="72"/>
        <end position="98"/>
    </location>
</feature>
<evidence type="ECO:0000256" key="1">
    <source>
        <dbReference type="SAM" id="MobiDB-lite"/>
    </source>
</evidence>
<accession>A0A2R6PQA7</accession>
<organism evidence="2 3">
    <name type="scientific">Actinidia chinensis var. chinensis</name>
    <name type="common">Chinese soft-hair kiwi</name>
    <dbReference type="NCBI Taxonomy" id="1590841"/>
    <lineage>
        <taxon>Eukaryota</taxon>
        <taxon>Viridiplantae</taxon>
        <taxon>Streptophyta</taxon>
        <taxon>Embryophyta</taxon>
        <taxon>Tracheophyta</taxon>
        <taxon>Spermatophyta</taxon>
        <taxon>Magnoliopsida</taxon>
        <taxon>eudicotyledons</taxon>
        <taxon>Gunneridae</taxon>
        <taxon>Pentapetalae</taxon>
        <taxon>asterids</taxon>
        <taxon>Ericales</taxon>
        <taxon>Actinidiaceae</taxon>
        <taxon>Actinidia</taxon>
    </lineage>
</organism>